<gene>
    <name evidence="3" type="ORF">L1O03_00610</name>
</gene>
<dbReference type="AlphaFoldDB" id="A0A9X1QQF5"/>
<sequence>MTHSPARRGVWILVGALAILALLWCGLWMAYHDRVPRGSTVAGVAIGGLTPTAAEEKLEQEIGPRLTHPVELRAGTRQASVVPAEAGIRPQWAATVESAGVSSANPFSLLGSLVGSTDIPLLSDVDEDAFQAQAARLEGELHADPVDGSVELHGAEIVQHEATPGQDAQPDALRSALRSRWWEPQGLSVDTRSIAPGISTEEVRRIAEGPAARAVSAPIILHGHEGADGILPPERMGEVLSFVPEEGTGRLRPELNREAARGILAEGLAPSEHPHVNAQIDFRGGDRRVTPHQDGTLINWDESLADLEERLVGEGQKERDAVYQDDPAPYTTEMAEHATFDDVLGEFTTGGFSGPSGVNIARVAETVNGAFIAPGEVFSLNGFTGPRGTAQGYVESGVILNGRPDKAVGGGISQFATTLYNAAYFAGMEDVTHTPHSYYISRYPAGREATVYEGAIDLQFRNTSPHGVRIDASVAGNEVTVRLVGVKTVNVESINGGRWAPTEPEEVTVRGGECVAASGAPGFTTSDTRIVRALGGEELSRTTTTTVYDPEPRVRCEP</sequence>
<protein>
    <submittedName>
        <fullName evidence="3">VanW family protein</fullName>
    </submittedName>
</protein>
<dbReference type="InterPro" id="IPR022029">
    <property type="entry name" value="YoaR-like_PG-bd"/>
</dbReference>
<feature type="domain" description="YoaR-like putative peptidoglycan binding" evidence="2">
    <location>
        <begin position="250"/>
        <end position="317"/>
    </location>
</feature>
<dbReference type="InterPro" id="IPR007391">
    <property type="entry name" value="Vancomycin_resist_VanW"/>
</dbReference>
<dbReference type="Pfam" id="PF04294">
    <property type="entry name" value="VanW"/>
    <property type="match status" value="1"/>
</dbReference>
<dbReference type="PANTHER" id="PTHR35788:SF1">
    <property type="entry name" value="EXPORTED PROTEIN"/>
    <property type="match status" value="1"/>
</dbReference>
<dbReference type="EMBL" id="JAKGSI010000001">
    <property type="protein sequence ID" value="MCF4005684.1"/>
    <property type="molecule type" value="Genomic_DNA"/>
</dbReference>
<dbReference type="PANTHER" id="PTHR35788">
    <property type="entry name" value="EXPORTED PROTEIN-RELATED"/>
    <property type="match status" value="1"/>
</dbReference>
<keyword evidence="4" id="KW-1185">Reference proteome</keyword>
<reference evidence="3" key="1">
    <citation type="submission" date="2022-01" db="EMBL/GenBank/DDBJ databases">
        <title>Corynebacterium sp. nov isolated from isolated from the feces of the greater white-fronted geese (Anser albifrons) at Poyang Lake, PR China.</title>
        <authorList>
            <person name="Liu Q."/>
        </authorList>
    </citation>
    <scope>NUCLEOTIDE SEQUENCE</scope>
    <source>
        <strain evidence="3">JCM 32435</strain>
    </source>
</reference>
<dbReference type="Proteomes" id="UP001139336">
    <property type="component" value="Unassembled WGS sequence"/>
</dbReference>
<keyword evidence="1" id="KW-0812">Transmembrane</keyword>
<evidence type="ECO:0000256" key="1">
    <source>
        <dbReference type="SAM" id="Phobius"/>
    </source>
</evidence>
<keyword evidence="1" id="KW-0472">Membrane</keyword>
<accession>A0A9X1QQF5</accession>
<keyword evidence="1" id="KW-1133">Transmembrane helix</keyword>
<organism evidence="3 4">
    <name type="scientific">Corynebacterium uropygiale</name>
    <dbReference type="NCBI Taxonomy" id="1775911"/>
    <lineage>
        <taxon>Bacteria</taxon>
        <taxon>Bacillati</taxon>
        <taxon>Actinomycetota</taxon>
        <taxon>Actinomycetes</taxon>
        <taxon>Mycobacteriales</taxon>
        <taxon>Corynebacteriaceae</taxon>
        <taxon>Corynebacterium</taxon>
    </lineage>
</organism>
<feature type="transmembrane region" description="Helical" evidence="1">
    <location>
        <begin position="12"/>
        <end position="31"/>
    </location>
</feature>
<dbReference type="InterPro" id="IPR052913">
    <property type="entry name" value="Glycopeptide_resist_protein"/>
</dbReference>
<comment type="caution">
    <text evidence="3">The sequence shown here is derived from an EMBL/GenBank/DDBJ whole genome shotgun (WGS) entry which is preliminary data.</text>
</comment>
<name>A0A9X1QQF5_9CORY</name>
<proteinExistence type="predicted"/>
<evidence type="ECO:0000259" key="2">
    <source>
        <dbReference type="Pfam" id="PF12229"/>
    </source>
</evidence>
<dbReference type="Pfam" id="PF12229">
    <property type="entry name" value="PG_binding_4"/>
    <property type="match status" value="1"/>
</dbReference>
<evidence type="ECO:0000313" key="3">
    <source>
        <dbReference type="EMBL" id="MCF4005684.1"/>
    </source>
</evidence>
<evidence type="ECO:0000313" key="4">
    <source>
        <dbReference type="Proteomes" id="UP001139336"/>
    </source>
</evidence>